<accession>A1AM85</accession>
<dbReference type="Proteomes" id="UP000006732">
    <property type="component" value="Chromosome"/>
</dbReference>
<evidence type="ECO:0000256" key="1">
    <source>
        <dbReference type="ARBA" id="ARBA00004196"/>
    </source>
</evidence>
<protein>
    <submittedName>
        <fullName evidence="4">Imelysin, Metallo peptidase, MEROPS family M75</fullName>
    </submittedName>
</protein>
<evidence type="ECO:0000259" key="3">
    <source>
        <dbReference type="Pfam" id="PF09375"/>
    </source>
</evidence>
<proteinExistence type="predicted"/>
<dbReference type="KEGG" id="ppd:Ppro_0825"/>
<keyword evidence="2" id="KW-0732">Signal</keyword>
<keyword evidence="5" id="KW-1185">Reference proteome</keyword>
<evidence type="ECO:0000256" key="2">
    <source>
        <dbReference type="ARBA" id="ARBA00022729"/>
    </source>
</evidence>
<gene>
    <name evidence="4" type="ordered locus">Ppro_0825</name>
</gene>
<dbReference type="InterPro" id="IPR038352">
    <property type="entry name" value="Imelysin_sf"/>
</dbReference>
<dbReference type="Gene3D" id="1.20.1420.20">
    <property type="entry name" value="M75 peptidase, HXXE motif"/>
    <property type="match status" value="1"/>
</dbReference>
<dbReference type="eggNOG" id="COG3489">
    <property type="taxonomic scope" value="Bacteria"/>
</dbReference>
<dbReference type="InterPro" id="IPR034982">
    <property type="entry name" value="Imelysin-like_IrpA"/>
</dbReference>
<dbReference type="GO" id="GO:0030313">
    <property type="term" value="C:cell envelope"/>
    <property type="evidence" value="ECO:0007669"/>
    <property type="project" value="UniProtKB-SubCell"/>
</dbReference>
<sequence length="358" mass="39350">MLEDYADKVVLKTIARAVQDFRLLEQAAVRLRAEPTDGNAAAAAEAWRTARAQWKKTATFMFGPAAHYNFDKQLDTFPLDRPLVDHLLGEMTAGRVAVDERYLREELLSTQRGLPAAEYLLFRDGKPRRAKDMTPAELEYLVAATRAMTLESMDFEASWAGSSRMPADKAALLKAAGMRTRSSYADEFKHPGAPGSRYLSHSVALQEIFQESVAVTEDLGDAIAGELDSANPRGGRTWYSRNGRADLLNILKSVENAYLGGAEGDRGHSVSELLASRDEVLDRRIRIALADTAFRITEAAGPYGGNGEERELLIRRAESACHKLTARLSVAALLVAMDPSTRPFAPYGVPLPESHPMK</sequence>
<feature type="domain" description="Imelysin-like" evidence="3">
    <location>
        <begin position="13"/>
        <end position="296"/>
    </location>
</feature>
<evidence type="ECO:0000313" key="4">
    <source>
        <dbReference type="EMBL" id="ABK98455.1"/>
    </source>
</evidence>
<dbReference type="STRING" id="338966.Ppro_0825"/>
<comment type="subcellular location">
    <subcellularLocation>
        <location evidence="1">Cell envelope</location>
    </subcellularLocation>
</comment>
<organism evidence="4 5">
    <name type="scientific">Pelobacter propionicus (strain DSM 2379 / NBRC 103807 / OttBd1)</name>
    <dbReference type="NCBI Taxonomy" id="338966"/>
    <lineage>
        <taxon>Bacteria</taxon>
        <taxon>Pseudomonadati</taxon>
        <taxon>Thermodesulfobacteriota</taxon>
        <taxon>Desulfuromonadia</taxon>
        <taxon>Desulfuromonadales</taxon>
        <taxon>Desulfuromonadaceae</taxon>
        <taxon>Pelobacter</taxon>
    </lineage>
</organism>
<dbReference type="CDD" id="cd14658">
    <property type="entry name" value="Imelysin-like_IrpA"/>
    <property type="match status" value="1"/>
</dbReference>
<dbReference type="AlphaFoldDB" id="A1AM85"/>
<dbReference type="HOGENOM" id="CLU_688748_0_0_7"/>
<dbReference type="EMBL" id="CP000482">
    <property type="protein sequence ID" value="ABK98455.1"/>
    <property type="molecule type" value="Genomic_DNA"/>
</dbReference>
<evidence type="ECO:0000313" key="5">
    <source>
        <dbReference type="Proteomes" id="UP000006732"/>
    </source>
</evidence>
<dbReference type="InterPro" id="IPR018976">
    <property type="entry name" value="Imelysin-like"/>
</dbReference>
<dbReference type="Pfam" id="PF09375">
    <property type="entry name" value="Peptidase_M75"/>
    <property type="match status" value="1"/>
</dbReference>
<name>A1AM85_PELPD</name>
<reference evidence="4 5" key="1">
    <citation type="submission" date="2006-10" db="EMBL/GenBank/DDBJ databases">
        <title>Complete sequence of chromosome of Pelobacter propionicus DSM 2379.</title>
        <authorList>
            <consortium name="US DOE Joint Genome Institute"/>
            <person name="Copeland A."/>
            <person name="Lucas S."/>
            <person name="Lapidus A."/>
            <person name="Barry K."/>
            <person name="Detter J.C."/>
            <person name="Glavina del Rio T."/>
            <person name="Hammon N."/>
            <person name="Israni S."/>
            <person name="Dalin E."/>
            <person name="Tice H."/>
            <person name="Pitluck S."/>
            <person name="Saunders E."/>
            <person name="Brettin T."/>
            <person name="Bruce D."/>
            <person name="Han C."/>
            <person name="Tapia R."/>
            <person name="Schmutz J."/>
            <person name="Larimer F."/>
            <person name="Land M."/>
            <person name="Hauser L."/>
            <person name="Kyrpides N."/>
            <person name="Kim E."/>
            <person name="Lovley D."/>
            <person name="Richardson P."/>
        </authorList>
    </citation>
    <scope>NUCLEOTIDE SEQUENCE [LARGE SCALE GENOMIC DNA]</scope>
    <source>
        <strain evidence="5">DSM 2379 / NBRC 103807 / OttBd1</strain>
    </source>
</reference>